<evidence type="ECO:0000256" key="2">
    <source>
        <dbReference type="SAM" id="Phobius"/>
    </source>
</evidence>
<dbReference type="PANTHER" id="PTHR23028:SF134">
    <property type="entry name" value="PUTATIVE (AFU_ORTHOLOGUE AFUA_4G08520)-RELATED"/>
    <property type="match status" value="1"/>
</dbReference>
<dbReference type="EMBL" id="MU251614">
    <property type="protein sequence ID" value="KAG9231269.1"/>
    <property type="molecule type" value="Genomic_DNA"/>
</dbReference>
<dbReference type="InterPro" id="IPR002656">
    <property type="entry name" value="Acyl_transf_3_dom"/>
</dbReference>
<feature type="transmembrane region" description="Helical" evidence="2">
    <location>
        <begin position="221"/>
        <end position="240"/>
    </location>
</feature>
<sequence>MSMDYQQGLATPAFGKCLLSSVELDPTVDKHNSVNVCPHSPTSRPGHSKSRSRPRGMIQKHQSRALCFNTHASSPSDETYYNMLSLSRTKVLQRTIFGFLPSCITRRIRPLSSRKQKLHPTSYLDGLRGIASFIVFMGHYTEENLGWYTEPYGMYEDGAPSSPLQLPFIRVLYSARPMVHIFFIISGFVLAYKPIMQIHSQQYSSLANTLSSSVFRRALRLFLPSICTLFFMALAVYYGISDERYAHRYFTLSSQLENWWQVCWWLLNTCWSVNNIAHVNPTYNPALWTIPIEFSQSMILFIVLIGLAQCRTQMRLLLLAGIMILCFYGGILYSVEFLGGMFIAEVMILNDGRVLGSPASSPKMLPKYSLEDAATLSYRSMIKEKAMQVFWIMNVLSGLFIASWTNDHPNELWGIRFLNTHTPKPYKGQEVWFCFGAFQIVIACTQLKCLQNIFNTGIAQYLGNVSYALYLTHNLCLTALEPRIAKRLKTIFDLKSSTSRHLFWAAGLTIYLPFILWVADIFWRAIDIPSVKFARWLESKCIVEKPSKR</sequence>
<dbReference type="Pfam" id="PF01757">
    <property type="entry name" value="Acyl_transf_3"/>
    <property type="match status" value="1"/>
</dbReference>
<evidence type="ECO:0000313" key="4">
    <source>
        <dbReference type="EMBL" id="KAG9231269.1"/>
    </source>
</evidence>
<proteinExistence type="predicted"/>
<feature type="transmembrane region" description="Helical" evidence="2">
    <location>
        <begin position="286"/>
        <end position="307"/>
    </location>
</feature>
<keyword evidence="2" id="KW-1133">Transmembrane helix</keyword>
<evidence type="ECO:0000313" key="5">
    <source>
        <dbReference type="Proteomes" id="UP000824998"/>
    </source>
</evidence>
<dbReference type="InterPro" id="IPR050879">
    <property type="entry name" value="Acyltransferase_3"/>
</dbReference>
<dbReference type="AlphaFoldDB" id="A0A9P8C2D6"/>
<feature type="transmembrane region" description="Helical" evidence="2">
    <location>
        <begin position="502"/>
        <end position="523"/>
    </location>
</feature>
<feature type="transmembrane region" description="Helical" evidence="2">
    <location>
        <begin position="314"/>
        <end position="331"/>
    </location>
</feature>
<name>A0A9P8C2D6_9HELO</name>
<protein>
    <submittedName>
        <fullName evidence="4">Acyltransferase family-domain-containing protein</fullName>
    </submittedName>
</protein>
<feature type="domain" description="Acyltransferase 3" evidence="3">
    <location>
        <begin position="123"/>
        <end position="518"/>
    </location>
</feature>
<dbReference type="OrthoDB" id="5819582at2759"/>
<gene>
    <name evidence="4" type="ORF">BJ875DRAFT_444244</name>
</gene>
<keyword evidence="4" id="KW-0808">Transferase</keyword>
<comment type="caution">
    <text evidence="4">The sequence shown here is derived from an EMBL/GenBank/DDBJ whole genome shotgun (WGS) entry which is preliminary data.</text>
</comment>
<keyword evidence="5" id="KW-1185">Reference proteome</keyword>
<organism evidence="4 5">
    <name type="scientific">Amylocarpus encephaloides</name>
    <dbReference type="NCBI Taxonomy" id="45428"/>
    <lineage>
        <taxon>Eukaryota</taxon>
        <taxon>Fungi</taxon>
        <taxon>Dikarya</taxon>
        <taxon>Ascomycota</taxon>
        <taxon>Pezizomycotina</taxon>
        <taxon>Leotiomycetes</taxon>
        <taxon>Helotiales</taxon>
        <taxon>Helotiales incertae sedis</taxon>
        <taxon>Amylocarpus</taxon>
    </lineage>
</organism>
<keyword evidence="4" id="KW-0012">Acyltransferase</keyword>
<dbReference type="GO" id="GO:0016747">
    <property type="term" value="F:acyltransferase activity, transferring groups other than amino-acyl groups"/>
    <property type="evidence" value="ECO:0007669"/>
    <property type="project" value="InterPro"/>
</dbReference>
<evidence type="ECO:0000256" key="1">
    <source>
        <dbReference type="SAM" id="MobiDB-lite"/>
    </source>
</evidence>
<dbReference type="PANTHER" id="PTHR23028">
    <property type="entry name" value="ACETYLTRANSFERASE"/>
    <property type="match status" value="1"/>
</dbReference>
<feature type="transmembrane region" description="Helical" evidence="2">
    <location>
        <begin position="171"/>
        <end position="192"/>
    </location>
</feature>
<dbReference type="Proteomes" id="UP000824998">
    <property type="component" value="Unassembled WGS sequence"/>
</dbReference>
<keyword evidence="2" id="KW-0472">Membrane</keyword>
<reference evidence="4" key="1">
    <citation type="journal article" date="2021" name="IMA Fungus">
        <title>Genomic characterization of three marine fungi, including Emericellopsis atlantica sp. nov. with signatures of a generalist lifestyle and marine biomass degradation.</title>
        <authorList>
            <person name="Hagestad O.C."/>
            <person name="Hou L."/>
            <person name="Andersen J.H."/>
            <person name="Hansen E.H."/>
            <person name="Altermark B."/>
            <person name="Li C."/>
            <person name="Kuhnert E."/>
            <person name="Cox R.J."/>
            <person name="Crous P.W."/>
            <person name="Spatafora J.W."/>
            <person name="Lail K."/>
            <person name="Amirebrahimi M."/>
            <person name="Lipzen A."/>
            <person name="Pangilinan J."/>
            <person name="Andreopoulos W."/>
            <person name="Hayes R.D."/>
            <person name="Ng V."/>
            <person name="Grigoriev I.V."/>
            <person name="Jackson S.A."/>
            <person name="Sutton T.D.S."/>
            <person name="Dobson A.D.W."/>
            <person name="Rama T."/>
        </authorList>
    </citation>
    <scope>NUCLEOTIDE SEQUENCE</scope>
    <source>
        <strain evidence="4">TRa018bII</strain>
    </source>
</reference>
<evidence type="ECO:0000259" key="3">
    <source>
        <dbReference type="Pfam" id="PF01757"/>
    </source>
</evidence>
<feature type="region of interest" description="Disordered" evidence="1">
    <location>
        <begin position="32"/>
        <end position="56"/>
    </location>
</feature>
<accession>A0A9P8C2D6</accession>
<keyword evidence="2" id="KW-0812">Transmembrane</keyword>